<keyword evidence="1" id="KW-0472">Membrane</keyword>
<feature type="transmembrane region" description="Helical" evidence="1">
    <location>
        <begin position="37"/>
        <end position="59"/>
    </location>
</feature>
<keyword evidence="1" id="KW-0812">Transmembrane</keyword>
<dbReference type="Pfam" id="PF00756">
    <property type="entry name" value="Esterase"/>
    <property type="match status" value="1"/>
</dbReference>
<dbReference type="Gene3D" id="3.40.50.1820">
    <property type="entry name" value="alpha/beta hydrolase"/>
    <property type="match status" value="1"/>
</dbReference>
<dbReference type="PANTHER" id="PTHR48098:SF1">
    <property type="entry name" value="DIACYLGLYCEROL ACYLTRANSFERASE_MYCOLYLTRANSFERASE AG85A"/>
    <property type="match status" value="1"/>
</dbReference>
<dbReference type="AlphaFoldDB" id="A0A853DMN5"/>
<feature type="transmembrane region" description="Helical" evidence="1">
    <location>
        <begin position="6"/>
        <end position="25"/>
    </location>
</feature>
<accession>A0A853DMN5</accession>
<name>A0A853DMN5_9MICO</name>
<evidence type="ECO:0000313" key="3">
    <source>
        <dbReference type="Proteomes" id="UP000571817"/>
    </source>
</evidence>
<keyword evidence="3" id="KW-1185">Reference proteome</keyword>
<sequence>MSLVGGPLLVVVGIALVVVTVGAVMGGPRWGPRWVGVVQRTVLVLSAQVVALVMVGLAVNDWGSFYGSWSDLFGGSTGVVTTAAGGHSAWDESHAGGGAPALQPTHWSDAKQYTQKGELGSVELAGRRSGQRARALIYLPPQYFDAADSSARFPVVEVFPGYPGEVQQLVTRLGFPSALLDGIRAHRLRPMILVMLNPSLVLPRDTECTNVPGGPQVVTFLTQDVPADLHANLRVTSGGWGVMGQSTGGYCAAKLAMMAPHQFVTAVSLSGYYNARHDSTTGDLWGGSTKRRDLNDLDWRLAHLPAPAISLLVTIGSLEPGIEGLPGAQQFIGLVRPPMTARLVVVKNGAHNFHDYQSVRGTALAWLSDHLGAAGSQQPAFQAQGRQGDPQPG</sequence>
<dbReference type="InterPro" id="IPR029058">
    <property type="entry name" value="AB_hydrolase_fold"/>
</dbReference>
<dbReference type="EMBL" id="JACCFW010000001">
    <property type="protein sequence ID" value="NYJ76011.1"/>
    <property type="molecule type" value="Genomic_DNA"/>
</dbReference>
<dbReference type="SUPFAM" id="SSF53474">
    <property type="entry name" value="alpha/beta-Hydrolases"/>
    <property type="match status" value="1"/>
</dbReference>
<dbReference type="GO" id="GO:0016747">
    <property type="term" value="F:acyltransferase activity, transferring groups other than amino-acyl groups"/>
    <property type="evidence" value="ECO:0007669"/>
    <property type="project" value="TreeGrafter"/>
</dbReference>
<proteinExistence type="predicted"/>
<dbReference type="RefSeq" id="WP_179483115.1">
    <property type="nucleotide sequence ID" value="NZ_JACCFW010000001.1"/>
</dbReference>
<reference evidence="2 3" key="1">
    <citation type="submission" date="2020-07" db="EMBL/GenBank/DDBJ databases">
        <title>Sequencing the genomes of 1000 actinobacteria strains.</title>
        <authorList>
            <person name="Klenk H.-P."/>
        </authorList>
    </citation>
    <scope>NUCLEOTIDE SEQUENCE [LARGE SCALE GENOMIC DNA]</scope>
    <source>
        <strain evidence="2 3">DSM 29531</strain>
    </source>
</reference>
<keyword evidence="1" id="KW-1133">Transmembrane helix</keyword>
<dbReference type="Proteomes" id="UP000571817">
    <property type="component" value="Unassembled WGS sequence"/>
</dbReference>
<evidence type="ECO:0000313" key="2">
    <source>
        <dbReference type="EMBL" id="NYJ76011.1"/>
    </source>
</evidence>
<evidence type="ECO:0000256" key="1">
    <source>
        <dbReference type="SAM" id="Phobius"/>
    </source>
</evidence>
<gene>
    <name evidence="2" type="ORF">HNR15_002974</name>
</gene>
<dbReference type="PANTHER" id="PTHR48098">
    <property type="entry name" value="ENTEROCHELIN ESTERASE-RELATED"/>
    <property type="match status" value="1"/>
</dbReference>
<dbReference type="InterPro" id="IPR050583">
    <property type="entry name" value="Mycobacterial_A85_antigen"/>
</dbReference>
<comment type="caution">
    <text evidence="2">The sequence shown here is derived from an EMBL/GenBank/DDBJ whole genome shotgun (WGS) entry which is preliminary data.</text>
</comment>
<organism evidence="2 3">
    <name type="scientific">Allobranchiibius huperziae</name>
    <dbReference type="NCBI Taxonomy" id="1874116"/>
    <lineage>
        <taxon>Bacteria</taxon>
        <taxon>Bacillati</taxon>
        <taxon>Actinomycetota</taxon>
        <taxon>Actinomycetes</taxon>
        <taxon>Micrococcales</taxon>
        <taxon>Dermacoccaceae</taxon>
        <taxon>Allobranchiibius</taxon>
    </lineage>
</organism>
<protein>
    <submittedName>
        <fullName evidence="2">Enterochelin esterase-like enzyme</fullName>
    </submittedName>
</protein>
<dbReference type="InterPro" id="IPR000801">
    <property type="entry name" value="Esterase-like"/>
</dbReference>